<protein>
    <recommendedName>
        <fullName evidence="1">Methyltransferase type 11 domain-containing protein</fullName>
    </recommendedName>
</protein>
<accession>A0A1G2LT87</accession>
<dbReference type="InterPro" id="IPR029063">
    <property type="entry name" value="SAM-dependent_MTases_sf"/>
</dbReference>
<comment type="caution">
    <text evidence="2">The sequence shown here is derived from an EMBL/GenBank/DDBJ whole genome shotgun (WGS) entry which is preliminary data.</text>
</comment>
<name>A0A1G2LT87_9BACT</name>
<dbReference type="Proteomes" id="UP000177171">
    <property type="component" value="Unassembled WGS sequence"/>
</dbReference>
<evidence type="ECO:0000313" key="2">
    <source>
        <dbReference type="EMBL" id="OHA14836.1"/>
    </source>
</evidence>
<feature type="domain" description="Methyltransferase type 11" evidence="1">
    <location>
        <begin position="58"/>
        <end position="164"/>
    </location>
</feature>
<organism evidence="2 3">
    <name type="scientific">Candidatus Sungbacteria bacterium RIFCSPLOWO2_12_FULL_41_11</name>
    <dbReference type="NCBI Taxonomy" id="1802286"/>
    <lineage>
        <taxon>Bacteria</taxon>
        <taxon>Candidatus Sungiibacteriota</taxon>
    </lineage>
</organism>
<dbReference type="InterPro" id="IPR013216">
    <property type="entry name" value="Methyltransf_11"/>
</dbReference>
<dbReference type="EMBL" id="MHQY01000001">
    <property type="protein sequence ID" value="OHA14836.1"/>
    <property type="molecule type" value="Genomic_DNA"/>
</dbReference>
<dbReference type="Pfam" id="PF08241">
    <property type="entry name" value="Methyltransf_11"/>
    <property type="match status" value="1"/>
</dbReference>
<gene>
    <name evidence="2" type="ORF">A3G49_04050</name>
</gene>
<dbReference type="AlphaFoldDB" id="A0A1G2LT87"/>
<sequence>MKKQEFFHDYLIAKEREPGALKREFFYEGTTLTERSLEHYKEVLRLPVEDWKGKLVLDIGSSADERFSKQAAQKGIKVISLNPELKESEIRNLSKASIWDSLRWKKKQRKSAAGIAQELPFKDNSFDAEVSVFGIPAYLPPYESEYHTTFKEIIRTLKHGSSAYFYPILEGLYHSPSFARILQEFSEVAVFDFEEAEMDVAARAWSGYRGERRVFRLTITKKSFEDKN</sequence>
<reference evidence="2 3" key="1">
    <citation type="journal article" date="2016" name="Nat. Commun.">
        <title>Thousands of microbial genomes shed light on interconnected biogeochemical processes in an aquifer system.</title>
        <authorList>
            <person name="Anantharaman K."/>
            <person name="Brown C.T."/>
            <person name="Hug L.A."/>
            <person name="Sharon I."/>
            <person name="Castelle C.J."/>
            <person name="Probst A.J."/>
            <person name="Thomas B.C."/>
            <person name="Singh A."/>
            <person name="Wilkins M.J."/>
            <person name="Karaoz U."/>
            <person name="Brodie E.L."/>
            <person name="Williams K.H."/>
            <person name="Hubbard S.S."/>
            <person name="Banfield J.F."/>
        </authorList>
    </citation>
    <scope>NUCLEOTIDE SEQUENCE [LARGE SCALE GENOMIC DNA]</scope>
</reference>
<evidence type="ECO:0000313" key="3">
    <source>
        <dbReference type="Proteomes" id="UP000177171"/>
    </source>
</evidence>
<dbReference type="GO" id="GO:0008757">
    <property type="term" value="F:S-adenosylmethionine-dependent methyltransferase activity"/>
    <property type="evidence" value="ECO:0007669"/>
    <property type="project" value="InterPro"/>
</dbReference>
<dbReference type="Gene3D" id="3.40.50.150">
    <property type="entry name" value="Vaccinia Virus protein VP39"/>
    <property type="match status" value="1"/>
</dbReference>
<proteinExistence type="predicted"/>
<evidence type="ECO:0000259" key="1">
    <source>
        <dbReference type="Pfam" id="PF08241"/>
    </source>
</evidence>